<keyword evidence="12" id="KW-0675">Receptor</keyword>
<dbReference type="Pfam" id="PF07715">
    <property type="entry name" value="Plug"/>
    <property type="match status" value="1"/>
</dbReference>
<dbReference type="PROSITE" id="PS52016">
    <property type="entry name" value="TONB_DEPENDENT_REC_3"/>
    <property type="match status" value="1"/>
</dbReference>
<gene>
    <name evidence="12" type="ORF">ACFQ00_15550</name>
</gene>
<evidence type="ECO:0000313" key="13">
    <source>
        <dbReference type="Proteomes" id="UP001597124"/>
    </source>
</evidence>
<reference evidence="13" key="1">
    <citation type="journal article" date="2019" name="Int. J. Syst. Evol. Microbiol.">
        <title>The Global Catalogue of Microorganisms (GCM) 10K type strain sequencing project: providing services to taxonomists for standard genome sequencing and annotation.</title>
        <authorList>
            <consortium name="The Broad Institute Genomics Platform"/>
            <consortium name="The Broad Institute Genome Sequencing Center for Infectious Disease"/>
            <person name="Wu L."/>
            <person name="Ma J."/>
        </authorList>
    </citation>
    <scope>NUCLEOTIDE SEQUENCE [LARGE SCALE GENOMIC DNA]</scope>
    <source>
        <strain evidence="13">CCUG 52537</strain>
    </source>
</reference>
<comment type="similarity">
    <text evidence="8 9">Belongs to the TonB-dependent receptor family.</text>
</comment>
<comment type="caution">
    <text evidence="12">The sequence shown here is derived from an EMBL/GenBank/DDBJ whole genome shotgun (WGS) entry which is preliminary data.</text>
</comment>
<dbReference type="Gene3D" id="2.170.130.10">
    <property type="entry name" value="TonB-dependent receptor, plug domain"/>
    <property type="match status" value="1"/>
</dbReference>
<evidence type="ECO:0000256" key="6">
    <source>
        <dbReference type="ARBA" id="ARBA00023136"/>
    </source>
</evidence>
<keyword evidence="4 8" id="KW-0812">Transmembrane</keyword>
<evidence type="ECO:0000256" key="2">
    <source>
        <dbReference type="ARBA" id="ARBA00022448"/>
    </source>
</evidence>
<keyword evidence="5 9" id="KW-0798">TonB box</keyword>
<evidence type="ECO:0000259" key="10">
    <source>
        <dbReference type="Pfam" id="PF00593"/>
    </source>
</evidence>
<keyword evidence="3 8" id="KW-1134">Transmembrane beta strand</keyword>
<feature type="domain" description="TonB-dependent receptor-like beta-barrel" evidence="10">
    <location>
        <begin position="386"/>
        <end position="883"/>
    </location>
</feature>
<evidence type="ECO:0000256" key="4">
    <source>
        <dbReference type="ARBA" id="ARBA00022692"/>
    </source>
</evidence>
<keyword evidence="6 8" id="KW-0472">Membrane</keyword>
<dbReference type="Pfam" id="PF00593">
    <property type="entry name" value="TonB_dep_Rec_b-barrel"/>
    <property type="match status" value="1"/>
</dbReference>
<evidence type="ECO:0000256" key="1">
    <source>
        <dbReference type="ARBA" id="ARBA00004571"/>
    </source>
</evidence>
<organism evidence="12 13">
    <name type="scientific">Sphingosinicella xenopeptidilytica</name>
    <dbReference type="NCBI Taxonomy" id="364098"/>
    <lineage>
        <taxon>Bacteria</taxon>
        <taxon>Pseudomonadati</taxon>
        <taxon>Pseudomonadota</taxon>
        <taxon>Alphaproteobacteria</taxon>
        <taxon>Sphingomonadales</taxon>
        <taxon>Sphingosinicellaceae</taxon>
        <taxon>Sphingosinicella</taxon>
    </lineage>
</organism>
<evidence type="ECO:0000256" key="9">
    <source>
        <dbReference type="RuleBase" id="RU003357"/>
    </source>
</evidence>
<protein>
    <submittedName>
        <fullName evidence="12">TonB-dependent receptor plug domain-containing protein</fullName>
    </submittedName>
</protein>
<sequence>MADQAVAAAADAPASPAEVSDAEIIVTGSRIASTGFTAPTPTTVIGEELIEARGITNVIDAINEVPAFRPSQTPAAAARGGTSSGGSFVDLRGLSAVGGAPTARTLVLVDGRRFVPSNQIGQVDLNLIPTSLIRRTEVVTGGASAAWGSDAVAGVVNLLLKDKLEGFEGSIAYGQSDESDYKEYSLSLAAGTGFAGGRGHIIAGIDYVDNKGVPDAFNSRDWGREAYGNLALSARPAGTPSRNILPDVRISDRMAPGGVIVGGPLDNIEFLPDGITRTFTPGTLVGGNQMLGGGANNSNDGIYFAAGSNLVNPIERYAAFARLTYEAFDGVEFFVEGSRAESKFSGYSASHRDDANLTIRVDNAFLPESVRTQMQTLGLQSITVGRIAYDDNFGFYKLKTDQEVDRIALGAKGKLSERWSWDAYYQWGRSNYVQRNEGTDMSNYRAAIDAVFDGTGNTVCRSGATGSPDAGCVPFNIFGQNSPSDQAVDYVRKIMINDVTTKQQVAAVNVAGDAFDLWAGPVSVAFGAEYREEKVHSTVDADSQARRFDYGNYQAISGKYDTKELYFETVVPLARDAAFAKSLELNGAIRLTDYSTSGTVTTWKIGASYEPFSDLRFRATQSRDIRAPNLNELFAGAVVGRGLVVDPVLGTSYQVNSIVSGNLDLDPERADTFTGGVIYQPEWLPGFRASVDYYNIKIKDVITQLTAQNIVDQCEDGDLDLCALIIRNTGGTITEVRGQSLNFNSLKTEGVDVELSYALPEDTLIPGSITLRALGTYVDRLVLTGVTGPIDRVRQLVPKWTWNASINYSNGRFGAMAQLRYLGSTLFDSTLVGPDDPDYDPASSDSINLNRRSPVAYLNLSAQYDIVQDGDRSLQLFGVVNNVFDKDPPPMGGYNPVGGVLYDLIGRAYRVGLRFKF</sequence>
<accession>A0ABW3C5I7</accession>
<dbReference type="PANTHER" id="PTHR47234">
    <property type="match status" value="1"/>
</dbReference>
<keyword evidence="7 8" id="KW-0998">Cell outer membrane</keyword>
<keyword evidence="13" id="KW-1185">Reference proteome</keyword>
<evidence type="ECO:0000259" key="11">
    <source>
        <dbReference type="Pfam" id="PF07715"/>
    </source>
</evidence>
<comment type="subcellular location">
    <subcellularLocation>
        <location evidence="1 8">Cell outer membrane</location>
        <topology evidence="1 8">Multi-pass membrane protein</topology>
    </subcellularLocation>
</comment>
<dbReference type="InterPro" id="IPR000531">
    <property type="entry name" value="Beta-barrel_TonB"/>
</dbReference>
<evidence type="ECO:0000256" key="3">
    <source>
        <dbReference type="ARBA" id="ARBA00022452"/>
    </source>
</evidence>
<dbReference type="RefSeq" id="WP_381492790.1">
    <property type="nucleotide sequence ID" value="NZ_JBHTIK010000012.1"/>
</dbReference>
<evidence type="ECO:0000256" key="7">
    <source>
        <dbReference type="ARBA" id="ARBA00023237"/>
    </source>
</evidence>
<dbReference type="Proteomes" id="UP001597124">
    <property type="component" value="Unassembled WGS sequence"/>
</dbReference>
<dbReference type="InterPro" id="IPR036942">
    <property type="entry name" value="Beta-barrel_TonB_sf"/>
</dbReference>
<name>A0ABW3C5I7_SPHXN</name>
<evidence type="ECO:0000313" key="12">
    <source>
        <dbReference type="EMBL" id="MFD0849749.1"/>
    </source>
</evidence>
<dbReference type="SUPFAM" id="SSF56935">
    <property type="entry name" value="Porins"/>
    <property type="match status" value="1"/>
</dbReference>
<feature type="domain" description="TonB-dependent receptor plug" evidence="11">
    <location>
        <begin position="38"/>
        <end position="155"/>
    </location>
</feature>
<dbReference type="InterPro" id="IPR039426">
    <property type="entry name" value="TonB-dep_rcpt-like"/>
</dbReference>
<keyword evidence="2 8" id="KW-0813">Transport</keyword>
<evidence type="ECO:0000256" key="8">
    <source>
        <dbReference type="PROSITE-ProRule" id="PRU01360"/>
    </source>
</evidence>
<dbReference type="InterPro" id="IPR012910">
    <property type="entry name" value="Plug_dom"/>
</dbReference>
<proteinExistence type="inferred from homology"/>
<evidence type="ECO:0000256" key="5">
    <source>
        <dbReference type="ARBA" id="ARBA00023077"/>
    </source>
</evidence>
<dbReference type="PANTHER" id="PTHR47234:SF2">
    <property type="entry name" value="TONB-DEPENDENT RECEPTOR"/>
    <property type="match status" value="1"/>
</dbReference>
<dbReference type="Gene3D" id="2.40.170.20">
    <property type="entry name" value="TonB-dependent receptor, beta-barrel domain"/>
    <property type="match status" value="1"/>
</dbReference>
<dbReference type="EMBL" id="JBHTIK010000012">
    <property type="protein sequence ID" value="MFD0849749.1"/>
    <property type="molecule type" value="Genomic_DNA"/>
</dbReference>
<dbReference type="InterPro" id="IPR037066">
    <property type="entry name" value="Plug_dom_sf"/>
</dbReference>